<evidence type="ECO:0000313" key="5">
    <source>
        <dbReference type="Proteomes" id="UP000803884"/>
    </source>
</evidence>
<keyword evidence="1 2" id="KW-0732">Signal</keyword>
<evidence type="ECO:0000256" key="1">
    <source>
        <dbReference type="ARBA" id="ARBA00022729"/>
    </source>
</evidence>
<feature type="chain" id="PRO_5044293739" description="Barwin domain-containing protein" evidence="2">
    <location>
        <begin position="23"/>
        <end position="128"/>
    </location>
</feature>
<feature type="domain" description="Barwin" evidence="3">
    <location>
        <begin position="59"/>
        <end position="118"/>
    </location>
</feature>
<name>A0AB34KEF9_9PEZI</name>
<dbReference type="CDD" id="cd22271">
    <property type="entry name" value="DPBB_EXP_N-like"/>
    <property type="match status" value="1"/>
</dbReference>
<dbReference type="PANTHER" id="PTHR31836:SF28">
    <property type="entry name" value="SRCR DOMAIN-CONTAINING PROTEIN-RELATED"/>
    <property type="match status" value="1"/>
</dbReference>
<dbReference type="InterPro" id="IPR001153">
    <property type="entry name" value="Barwin_dom"/>
</dbReference>
<dbReference type="PANTHER" id="PTHR31836">
    <property type="match status" value="1"/>
</dbReference>
<dbReference type="GO" id="GO:0050832">
    <property type="term" value="P:defense response to fungus"/>
    <property type="evidence" value="ECO:0007669"/>
    <property type="project" value="InterPro"/>
</dbReference>
<dbReference type="Gene3D" id="2.40.40.10">
    <property type="entry name" value="RlpA-like domain"/>
    <property type="match status" value="1"/>
</dbReference>
<proteinExistence type="predicted"/>
<dbReference type="SUPFAM" id="SSF50685">
    <property type="entry name" value="Barwin-like endoglucanases"/>
    <property type="match status" value="1"/>
</dbReference>
<comment type="caution">
    <text evidence="4">The sequence shown here is derived from an EMBL/GenBank/DDBJ whole genome shotgun (WGS) entry which is preliminary data.</text>
</comment>
<accession>A0AB34KEF9</accession>
<feature type="signal peptide" evidence="2">
    <location>
        <begin position="1"/>
        <end position="22"/>
    </location>
</feature>
<dbReference type="GO" id="GO:0042742">
    <property type="term" value="P:defense response to bacterium"/>
    <property type="evidence" value="ECO:0007669"/>
    <property type="project" value="InterPro"/>
</dbReference>
<dbReference type="EMBL" id="JAAQHG020000040">
    <property type="protein sequence ID" value="KAL1583063.1"/>
    <property type="molecule type" value="Genomic_DNA"/>
</dbReference>
<sequence length="128" mass="13697">MSTLTTLLTTLLHLLIPTTTTAYAADNARITFYDNQDASNINFGACEQPLGTLAAPFGAAMSFADNGNKQACGKCIEVHYQGKGVKVQVVDKCSACPQNGLDLWKGAFETLASPDVGVLYTDWEWVGC</sequence>
<dbReference type="Proteomes" id="UP000803884">
    <property type="component" value="Unassembled WGS sequence"/>
</dbReference>
<protein>
    <recommendedName>
        <fullName evidence="3">Barwin domain-containing protein</fullName>
    </recommendedName>
</protein>
<dbReference type="InterPro" id="IPR036908">
    <property type="entry name" value="RlpA-like_sf"/>
</dbReference>
<dbReference type="InterPro" id="IPR051477">
    <property type="entry name" value="Expansin_CellWall"/>
</dbReference>
<dbReference type="GeneID" id="96009883"/>
<evidence type="ECO:0000313" key="4">
    <source>
        <dbReference type="EMBL" id="KAL1583063.1"/>
    </source>
</evidence>
<dbReference type="RefSeq" id="XP_069226170.1">
    <property type="nucleotide sequence ID" value="XM_069377045.1"/>
</dbReference>
<dbReference type="AlphaFoldDB" id="A0AB34KEF9"/>
<gene>
    <name evidence="4" type="ORF">WHR41_08441</name>
</gene>
<reference evidence="4 5" key="1">
    <citation type="journal article" date="2020" name="Microbiol. Resour. Announc.">
        <title>Draft Genome Sequence of a Cladosporium Species Isolated from the Mesophotic Ascidian Didemnum maculosum.</title>
        <authorList>
            <person name="Gioti A."/>
            <person name="Siaperas R."/>
            <person name="Nikolaivits E."/>
            <person name="Le Goff G."/>
            <person name="Ouazzani J."/>
            <person name="Kotoulas G."/>
            <person name="Topakas E."/>
        </authorList>
    </citation>
    <scope>NUCLEOTIDE SEQUENCE [LARGE SCALE GENOMIC DNA]</scope>
    <source>
        <strain evidence="4 5">TM138-S3</strain>
    </source>
</reference>
<organism evidence="4 5">
    <name type="scientific">Cladosporium halotolerans</name>
    <dbReference type="NCBI Taxonomy" id="1052096"/>
    <lineage>
        <taxon>Eukaryota</taxon>
        <taxon>Fungi</taxon>
        <taxon>Dikarya</taxon>
        <taxon>Ascomycota</taxon>
        <taxon>Pezizomycotina</taxon>
        <taxon>Dothideomycetes</taxon>
        <taxon>Dothideomycetidae</taxon>
        <taxon>Cladosporiales</taxon>
        <taxon>Cladosporiaceae</taxon>
        <taxon>Cladosporium</taxon>
    </lineage>
</organism>
<evidence type="ECO:0000256" key="2">
    <source>
        <dbReference type="SAM" id="SignalP"/>
    </source>
</evidence>
<keyword evidence="5" id="KW-1185">Reference proteome</keyword>
<evidence type="ECO:0000259" key="3">
    <source>
        <dbReference type="Pfam" id="PF00967"/>
    </source>
</evidence>
<dbReference type="Pfam" id="PF00967">
    <property type="entry name" value="Barwin"/>
    <property type="match status" value="1"/>
</dbReference>